<organism evidence="2 3">
    <name type="scientific">Oryza sativa subsp. japonica</name>
    <name type="common">Rice</name>
    <dbReference type="NCBI Taxonomy" id="39947"/>
    <lineage>
        <taxon>Eukaryota</taxon>
        <taxon>Viridiplantae</taxon>
        <taxon>Streptophyta</taxon>
        <taxon>Embryophyta</taxon>
        <taxon>Tracheophyta</taxon>
        <taxon>Spermatophyta</taxon>
        <taxon>Magnoliopsida</taxon>
        <taxon>Liliopsida</taxon>
        <taxon>Poales</taxon>
        <taxon>Poaceae</taxon>
        <taxon>BOP clade</taxon>
        <taxon>Oryzoideae</taxon>
        <taxon>Oryzeae</taxon>
        <taxon>Oryzinae</taxon>
        <taxon>Oryza</taxon>
        <taxon>Oryza sativa</taxon>
    </lineage>
</organism>
<proteinExistence type="predicted"/>
<keyword evidence="3" id="KW-1185">Reference proteome</keyword>
<feature type="compositionally biased region" description="Basic and acidic residues" evidence="1">
    <location>
        <begin position="144"/>
        <end position="157"/>
    </location>
</feature>
<dbReference type="EMBL" id="AP014965">
    <property type="protein sequence ID" value="BAT08240.1"/>
    <property type="molecule type" value="Genomic_DNA"/>
</dbReference>
<evidence type="ECO:0000256" key="1">
    <source>
        <dbReference type="SAM" id="MobiDB-lite"/>
    </source>
</evidence>
<evidence type="ECO:0000313" key="2">
    <source>
        <dbReference type="EMBL" id="BAT08240.1"/>
    </source>
</evidence>
<feature type="region of interest" description="Disordered" evidence="1">
    <location>
        <begin position="138"/>
        <end position="158"/>
    </location>
</feature>
<accession>A0A0P0XNC4</accession>
<evidence type="ECO:0000313" key="3">
    <source>
        <dbReference type="Proteomes" id="UP000059680"/>
    </source>
</evidence>
<reference evidence="3" key="1">
    <citation type="journal article" date="2005" name="Nature">
        <title>The map-based sequence of the rice genome.</title>
        <authorList>
            <consortium name="International rice genome sequencing project (IRGSP)"/>
            <person name="Matsumoto T."/>
            <person name="Wu J."/>
            <person name="Kanamori H."/>
            <person name="Katayose Y."/>
            <person name="Fujisawa M."/>
            <person name="Namiki N."/>
            <person name="Mizuno H."/>
            <person name="Yamamoto K."/>
            <person name="Antonio B.A."/>
            <person name="Baba T."/>
            <person name="Sakata K."/>
            <person name="Nagamura Y."/>
            <person name="Aoki H."/>
            <person name="Arikawa K."/>
            <person name="Arita K."/>
            <person name="Bito T."/>
            <person name="Chiden Y."/>
            <person name="Fujitsuka N."/>
            <person name="Fukunaka R."/>
            <person name="Hamada M."/>
            <person name="Harada C."/>
            <person name="Hayashi A."/>
            <person name="Hijishita S."/>
            <person name="Honda M."/>
            <person name="Hosokawa S."/>
            <person name="Ichikawa Y."/>
            <person name="Idonuma A."/>
            <person name="Iijima M."/>
            <person name="Ikeda M."/>
            <person name="Ikeno M."/>
            <person name="Ito K."/>
            <person name="Ito S."/>
            <person name="Ito T."/>
            <person name="Ito Y."/>
            <person name="Ito Y."/>
            <person name="Iwabuchi A."/>
            <person name="Kamiya K."/>
            <person name="Karasawa W."/>
            <person name="Kurita K."/>
            <person name="Katagiri S."/>
            <person name="Kikuta A."/>
            <person name="Kobayashi H."/>
            <person name="Kobayashi N."/>
            <person name="Machita K."/>
            <person name="Maehara T."/>
            <person name="Masukawa M."/>
            <person name="Mizubayashi T."/>
            <person name="Mukai Y."/>
            <person name="Nagasaki H."/>
            <person name="Nagata Y."/>
            <person name="Naito S."/>
            <person name="Nakashima M."/>
            <person name="Nakama Y."/>
            <person name="Nakamichi Y."/>
            <person name="Nakamura M."/>
            <person name="Meguro A."/>
            <person name="Negishi M."/>
            <person name="Ohta I."/>
            <person name="Ohta T."/>
            <person name="Okamoto M."/>
            <person name="Ono N."/>
            <person name="Saji S."/>
            <person name="Sakaguchi M."/>
            <person name="Sakai K."/>
            <person name="Shibata M."/>
            <person name="Shimokawa T."/>
            <person name="Song J."/>
            <person name="Takazaki Y."/>
            <person name="Terasawa K."/>
            <person name="Tsugane M."/>
            <person name="Tsuji K."/>
            <person name="Ueda S."/>
            <person name="Waki K."/>
            <person name="Yamagata H."/>
            <person name="Yamamoto M."/>
            <person name="Yamamoto S."/>
            <person name="Yamane H."/>
            <person name="Yoshiki S."/>
            <person name="Yoshihara R."/>
            <person name="Yukawa K."/>
            <person name="Zhong H."/>
            <person name="Yano M."/>
            <person name="Yuan Q."/>
            <person name="Ouyang S."/>
            <person name="Liu J."/>
            <person name="Jones K.M."/>
            <person name="Gansberger K."/>
            <person name="Moffat K."/>
            <person name="Hill J."/>
            <person name="Bera J."/>
            <person name="Fadrosh D."/>
            <person name="Jin S."/>
            <person name="Johri S."/>
            <person name="Kim M."/>
            <person name="Overton L."/>
            <person name="Reardon M."/>
            <person name="Tsitrin T."/>
            <person name="Vuong H."/>
            <person name="Weaver B."/>
            <person name="Ciecko A."/>
            <person name="Tallon L."/>
            <person name="Jackson J."/>
            <person name="Pai G."/>
            <person name="Aken S.V."/>
            <person name="Utterback T."/>
            <person name="Reidmuller S."/>
            <person name="Feldblyum T."/>
            <person name="Hsiao J."/>
            <person name="Zismann V."/>
            <person name="Iobst S."/>
            <person name="de Vazeille A.R."/>
            <person name="Buell C.R."/>
            <person name="Ying K."/>
            <person name="Li Y."/>
            <person name="Lu T."/>
            <person name="Huang Y."/>
            <person name="Zhao Q."/>
            <person name="Feng Q."/>
            <person name="Zhang L."/>
            <person name="Zhu J."/>
            <person name="Weng Q."/>
            <person name="Mu J."/>
            <person name="Lu Y."/>
            <person name="Fan D."/>
            <person name="Liu Y."/>
            <person name="Guan J."/>
            <person name="Zhang Y."/>
            <person name="Yu S."/>
            <person name="Liu X."/>
            <person name="Zhang Y."/>
            <person name="Hong G."/>
            <person name="Han B."/>
            <person name="Choisne N."/>
            <person name="Demange N."/>
            <person name="Orjeda G."/>
            <person name="Samain S."/>
            <person name="Cattolico L."/>
            <person name="Pelletier E."/>
            <person name="Couloux A."/>
            <person name="Segurens B."/>
            <person name="Wincker P."/>
            <person name="D'Hont A."/>
            <person name="Scarpelli C."/>
            <person name="Weissenbach J."/>
            <person name="Salanoubat M."/>
            <person name="Quetier F."/>
            <person name="Yu Y."/>
            <person name="Kim H.R."/>
            <person name="Rambo T."/>
            <person name="Currie J."/>
            <person name="Collura K."/>
            <person name="Luo M."/>
            <person name="Yang T."/>
            <person name="Ammiraju J.S.S."/>
            <person name="Engler F."/>
            <person name="Soderlund C."/>
            <person name="Wing R.A."/>
            <person name="Palmer L.E."/>
            <person name="de la Bastide M."/>
            <person name="Spiegel L."/>
            <person name="Nascimento L."/>
            <person name="Zutavern T."/>
            <person name="O'Shaughnessy A."/>
            <person name="Dike S."/>
            <person name="Dedhia N."/>
            <person name="Preston R."/>
            <person name="Balija V."/>
            <person name="McCombie W.R."/>
            <person name="Chow T."/>
            <person name="Chen H."/>
            <person name="Chung M."/>
            <person name="Chen C."/>
            <person name="Shaw J."/>
            <person name="Wu H."/>
            <person name="Hsiao K."/>
            <person name="Chao Y."/>
            <person name="Chu M."/>
            <person name="Cheng C."/>
            <person name="Hour A."/>
            <person name="Lee P."/>
            <person name="Lin S."/>
            <person name="Lin Y."/>
            <person name="Liou J."/>
            <person name="Liu S."/>
            <person name="Hsing Y."/>
            <person name="Raghuvanshi S."/>
            <person name="Mohanty A."/>
            <person name="Bharti A.K."/>
            <person name="Gaur A."/>
            <person name="Gupta V."/>
            <person name="Kumar D."/>
            <person name="Ravi V."/>
            <person name="Vij S."/>
            <person name="Kapur A."/>
            <person name="Khurana P."/>
            <person name="Khurana P."/>
            <person name="Khurana J.P."/>
            <person name="Tyagi A.K."/>
            <person name="Gaikwad K."/>
            <person name="Singh A."/>
            <person name="Dalal V."/>
            <person name="Srivastava S."/>
            <person name="Dixit A."/>
            <person name="Pal A.K."/>
            <person name="Ghazi I.A."/>
            <person name="Yadav M."/>
            <person name="Pandit A."/>
            <person name="Bhargava A."/>
            <person name="Sureshbabu K."/>
            <person name="Batra K."/>
            <person name="Sharma T.R."/>
            <person name="Mohapatra T."/>
            <person name="Singh N.K."/>
            <person name="Messing J."/>
            <person name="Nelson A.B."/>
            <person name="Fuks G."/>
            <person name="Kavchok S."/>
            <person name="Keizer G."/>
            <person name="Linton E."/>
            <person name="Llaca V."/>
            <person name="Song R."/>
            <person name="Tanyolac B."/>
            <person name="Young S."/>
            <person name="Ho-Il K."/>
            <person name="Hahn J.H."/>
            <person name="Sangsakoo G."/>
            <person name="Vanavichit A."/>
            <person name="de Mattos Luiz.A.T."/>
            <person name="Zimmer P.D."/>
            <person name="Malone G."/>
            <person name="Dellagostin O."/>
            <person name="de Oliveira A.C."/>
            <person name="Bevan M."/>
            <person name="Bancroft I."/>
            <person name="Minx P."/>
            <person name="Cordum H."/>
            <person name="Wilson R."/>
            <person name="Cheng Z."/>
            <person name="Jin W."/>
            <person name="Jiang J."/>
            <person name="Leong S.A."/>
            <person name="Iwama H."/>
            <person name="Gojobori T."/>
            <person name="Itoh T."/>
            <person name="Niimura Y."/>
            <person name="Fujii Y."/>
            <person name="Habara T."/>
            <person name="Sakai H."/>
            <person name="Sato Y."/>
            <person name="Wilson G."/>
            <person name="Kumar K."/>
            <person name="McCouch S."/>
            <person name="Juretic N."/>
            <person name="Hoen D."/>
            <person name="Wright S."/>
            <person name="Bruskiewich R."/>
            <person name="Bureau T."/>
            <person name="Miyao A."/>
            <person name="Hirochika H."/>
            <person name="Nishikawa T."/>
            <person name="Kadowaki K."/>
            <person name="Sugiura M."/>
            <person name="Burr B."/>
            <person name="Sasaki T."/>
        </authorList>
    </citation>
    <scope>NUCLEOTIDE SEQUENCE [LARGE SCALE GENOMIC DNA]</scope>
    <source>
        <strain evidence="3">cv. Nipponbare</strain>
    </source>
</reference>
<dbReference type="AlphaFoldDB" id="A0A0P0XNC4"/>
<name>A0A0P0XNC4_ORYSJ</name>
<sequence length="256" mass="26900">MSLPACHALAPIDLVDHGAAAGAAPPLAPLGELGQRAPCAAVAAAAAAMAVVPRLLALQAERAGTGRAGRLGRRGAQGQGRGRRLALERRHLAAVAVGAPRARGADGALAERDAPPVEHVDVEQLLAALRVHDAAAGAAAPARQEARHGHAPRRDAGLDVADDAGDAERVGAAVGDAEPVEHQLPLHADLAVEPPDLVVGERPHAARAGRRRRRRVQHGAPDQLLQVLLPVELLRRRRRRRRRGARHGRGTTRTWR</sequence>
<reference evidence="2 3" key="2">
    <citation type="journal article" date="2013" name="Plant Cell Physiol.">
        <title>Rice Annotation Project Database (RAP-DB): an integrative and interactive database for rice genomics.</title>
        <authorList>
            <person name="Sakai H."/>
            <person name="Lee S.S."/>
            <person name="Tanaka T."/>
            <person name="Numa H."/>
            <person name="Kim J."/>
            <person name="Kawahara Y."/>
            <person name="Wakimoto H."/>
            <person name="Yang C.C."/>
            <person name="Iwamoto M."/>
            <person name="Abe T."/>
            <person name="Yamada Y."/>
            <person name="Muto A."/>
            <person name="Inokuchi H."/>
            <person name="Ikemura T."/>
            <person name="Matsumoto T."/>
            <person name="Sasaki T."/>
            <person name="Itoh T."/>
        </authorList>
    </citation>
    <scope>NUCLEOTIDE SEQUENCE [LARGE SCALE GENOMIC DNA]</scope>
    <source>
        <strain evidence="3">cv. Nipponbare</strain>
    </source>
</reference>
<dbReference type="InParanoid" id="A0A0P0XNC4"/>
<dbReference type="Proteomes" id="UP000059680">
    <property type="component" value="Chromosome 9"/>
</dbReference>
<reference evidence="2 3" key="3">
    <citation type="journal article" date="2013" name="Rice">
        <title>Improvement of the Oryza sativa Nipponbare reference genome using next generation sequence and optical map data.</title>
        <authorList>
            <person name="Kawahara Y."/>
            <person name="de la Bastide M."/>
            <person name="Hamilton J.P."/>
            <person name="Kanamori H."/>
            <person name="McCombie W.R."/>
            <person name="Ouyang S."/>
            <person name="Schwartz D.C."/>
            <person name="Tanaka T."/>
            <person name="Wu J."/>
            <person name="Zhou S."/>
            <person name="Childs K.L."/>
            <person name="Davidson R.M."/>
            <person name="Lin H."/>
            <person name="Quesada-Ocampo L."/>
            <person name="Vaillancourt B."/>
            <person name="Sakai H."/>
            <person name="Lee S.S."/>
            <person name="Kim J."/>
            <person name="Numa H."/>
            <person name="Itoh T."/>
            <person name="Buell C.R."/>
            <person name="Matsumoto T."/>
        </authorList>
    </citation>
    <scope>NUCLEOTIDE SEQUENCE [LARGE SCALE GENOMIC DNA]</scope>
    <source>
        <strain evidence="3">cv. Nipponbare</strain>
    </source>
</reference>
<dbReference type="Gramene" id="Os09t0435100-01">
    <property type="protein sequence ID" value="Os09t0435100-01"/>
    <property type="gene ID" value="Os09g0435100"/>
</dbReference>
<protein>
    <submittedName>
        <fullName evidence="2">Os09g0435100 protein</fullName>
    </submittedName>
</protein>
<dbReference type="PaxDb" id="39947-A0A0P0XNC4"/>
<gene>
    <name evidence="2" type="ordered locus">Os09g0435100</name>
    <name evidence="2" type="ORF">OSNPB_090435100</name>
</gene>